<name>A0AAF3FRW2_9BILA</name>
<feature type="transmembrane region" description="Helical" evidence="2">
    <location>
        <begin position="114"/>
        <end position="136"/>
    </location>
</feature>
<evidence type="ECO:0000256" key="2">
    <source>
        <dbReference type="SAM" id="Phobius"/>
    </source>
</evidence>
<dbReference type="Proteomes" id="UP000887575">
    <property type="component" value="Unassembled WGS sequence"/>
</dbReference>
<evidence type="ECO:0000313" key="4">
    <source>
        <dbReference type="WBParaSite" id="MBELARI_LOCUS9996"/>
    </source>
</evidence>
<sequence length="145" mass="15627">MREMRDIPSIDDVIPTTASDEECAMISSYGVPKDTINTEMLKEAAARLKPDSLSVCPALVRSSPSSSTKPPGSPTIIVSPPEEDLENGHLPIYDPHLKDPDCPRVQTTSGRGSLLLASAIALIVLLTVLFIIILAADFERDEEKA</sequence>
<keyword evidence="2" id="KW-0812">Transmembrane</keyword>
<protein>
    <submittedName>
        <fullName evidence="4">LEM domain-containing protein</fullName>
    </submittedName>
</protein>
<feature type="region of interest" description="Disordered" evidence="1">
    <location>
        <begin position="59"/>
        <end position="84"/>
    </location>
</feature>
<keyword evidence="2" id="KW-0472">Membrane</keyword>
<reference evidence="4" key="1">
    <citation type="submission" date="2024-02" db="UniProtKB">
        <authorList>
            <consortium name="WormBaseParasite"/>
        </authorList>
    </citation>
    <scope>IDENTIFICATION</scope>
</reference>
<accession>A0AAF3FRW2</accession>
<dbReference type="WBParaSite" id="MBELARI_LOCUS9996">
    <property type="protein sequence ID" value="MBELARI_LOCUS9996"/>
    <property type="gene ID" value="MBELARI_LOCUS9996"/>
</dbReference>
<proteinExistence type="predicted"/>
<evidence type="ECO:0000313" key="3">
    <source>
        <dbReference type="Proteomes" id="UP000887575"/>
    </source>
</evidence>
<dbReference type="AlphaFoldDB" id="A0AAF3FRW2"/>
<keyword evidence="3" id="KW-1185">Reference proteome</keyword>
<organism evidence="3 4">
    <name type="scientific">Mesorhabditis belari</name>
    <dbReference type="NCBI Taxonomy" id="2138241"/>
    <lineage>
        <taxon>Eukaryota</taxon>
        <taxon>Metazoa</taxon>
        <taxon>Ecdysozoa</taxon>
        <taxon>Nematoda</taxon>
        <taxon>Chromadorea</taxon>
        <taxon>Rhabditida</taxon>
        <taxon>Rhabditina</taxon>
        <taxon>Rhabditomorpha</taxon>
        <taxon>Rhabditoidea</taxon>
        <taxon>Rhabditidae</taxon>
        <taxon>Mesorhabditinae</taxon>
        <taxon>Mesorhabditis</taxon>
    </lineage>
</organism>
<evidence type="ECO:0000256" key="1">
    <source>
        <dbReference type="SAM" id="MobiDB-lite"/>
    </source>
</evidence>
<keyword evidence="2" id="KW-1133">Transmembrane helix</keyword>